<dbReference type="GO" id="GO:0016765">
    <property type="term" value="F:transferase activity, transferring alkyl or aryl (other than methyl) groups"/>
    <property type="evidence" value="ECO:0007669"/>
    <property type="project" value="InterPro"/>
</dbReference>
<evidence type="ECO:0000256" key="6">
    <source>
        <dbReference type="SAM" id="Phobius"/>
    </source>
</evidence>
<keyword evidence="3 6" id="KW-1133">Transmembrane helix</keyword>
<evidence type="ECO:0000256" key="1">
    <source>
        <dbReference type="ARBA" id="ARBA00004141"/>
    </source>
</evidence>
<evidence type="ECO:0000256" key="2">
    <source>
        <dbReference type="ARBA" id="ARBA00022692"/>
    </source>
</evidence>
<protein>
    <submittedName>
        <fullName evidence="7">Unannotated protein</fullName>
    </submittedName>
</protein>
<evidence type="ECO:0000313" key="7">
    <source>
        <dbReference type="EMBL" id="CAB4945639.1"/>
    </source>
</evidence>
<dbReference type="EMBL" id="CAFBNL010000012">
    <property type="protein sequence ID" value="CAB4945639.1"/>
    <property type="molecule type" value="Genomic_DNA"/>
</dbReference>
<proteinExistence type="predicted"/>
<dbReference type="PANTHER" id="PTHR42723">
    <property type="entry name" value="CHLOROPHYLL SYNTHASE"/>
    <property type="match status" value="1"/>
</dbReference>
<dbReference type="NCBIfam" id="NF008978">
    <property type="entry name" value="PRK12324.1-4"/>
    <property type="match status" value="1"/>
</dbReference>
<feature type="transmembrane region" description="Helical" evidence="6">
    <location>
        <begin position="159"/>
        <end position="177"/>
    </location>
</feature>
<dbReference type="Gene3D" id="1.10.357.140">
    <property type="entry name" value="UbiA prenyltransferase"/>
    <property type="match status" value="1"/>
</dbReference>
<organism evidence="7">
    <name type="scientific">freshwater metagenome</name>
    <dbReference type="NCBI Taxonomy" id="449393"/>
    <lineage>
        <taxon>unclassified sequences</taxon>
        <taxon>metagenomes</taxon>
        <taxon>ecological metagenomes</taxon>
    </lineage>
</organism>
<evidence type="ECO:0000256" key="5">
    <source>
        <dbReference type="SAM" id="MobiDB-lite"/>
    </source>
</evidence>
<feature type="transmembrane region" description="Helical" evidence="6">
    <location>
        <begin position="221"/>
        <end position="246"/>
    </location>
</feature>
<feature type="transmembrane region" description="Helical" evidence="6">
    <location>
        <begin position="104"/>
        <end position="127"/>
    </location>
</feature>
<gene>
    <name evidence="7" type="ORF">UFOPK3789_00355</name>
</gene>
<dbReference type="CDD" id="cd13963">
    <property type="entry name" value="PT_UbiA_2"/>
    <property type="match status" value="1"/>
</dbReference>
<name>A0A6J7JSM7_9ZZZZ</name>
<feature type="region of interest" description="Disordered" evidence="5">
    <location>
        <begin position="1"/>
        <end position="24"/>
    </location>
</feature>
<dbReference type="GO" id="GO:0016020">
    <property type="term" value="C:membrane"/>
    <property type="evidence" value="ECO:0007669"/>
    <property type="project" value="UniProtKB-SubCell"/>
</dbReference>
<keyword evidence="2 6" id="KW-0812">Transmembrane</keyword>
<feature type="transmembrane region" description="Helical" evidence="6">
    <location>
        <begin position="133"/>
        <end position="152"/>
    </location>
</feature>
<reference evidence="7" key="1">
    <citation type="submission" date="2020-05" db="EMBL/GenBank/DDBJ databases">
        <authorList>
            <person name="Chiriac C."/>
            <person name="Salcher M."/>
            <person name="Ghai R."/>
            <person name="Kavagutti S V."/>
        </authorList>
    </citation>
    <scope>NUCLEOTIDE SEQUENCE</scope>
</reference>
<feature type="compositionally biased region" description="Polar residues" evidence="5">
    <location>
        <begin position="9"/>
        <end position="24"/>
    </location>
</feature>
<evidence type="ECO:0000256" key="4">
    <source>
        <dbReference type="ARBA" id="ARBA00023136"/>
    </source>
</evidence>
<dbReference type="InterPro" id="IPR050475">
    <property type="entry name" value="Prenyltransferase_related"/>
</dbReference>
<evidence type="ECO:0000256" key="3">
    <source>
        <dbReference type="ARBA" id="ARBA00022989"/>
    </source>
</evidence>
<sequence length="316" mass="33475">MAIADKQDSNLGNAQNAAVNSGSPERSKASAWLRAVRPKQWIKNLLVFAAPGAAGVLANRKDLQEAVIAFVAFCLAASGTYLLNDASDVESDRLHPTKRRRPIAAGEIGVTPARIIGALLLVGGVAFGGLTGWRLPLVVAAYVVLTTSYSLWGKRVAVLDLAMVAAGFVLRTVAGAVAVDVPISVWFFIVASFGSLFVVAGKRYSEMVELGDDSETVRSTLGVYTASYLAYVRSVSTAVTLVAYALWAFEKVGDNGGFPWYEISIIPFVLVLLRYAFIIDLGKAGAPEEVILHDRALQGFGLLWGATIGIGVLLGG</sequence>
<dbReference type="AlphaFoldDB" id="A0A6J7JSM7"/>
<feature type="transmembrane region" description="Helical" evidence="6">
    <location>
        <begin position="297"/>
        <end position="315"/>
    </location>
</feature>
<dbReference type="Pfam" id="PF01040">
    <property type="entry name" value="UbiA"/>
    <property type="match status" value="1"/>
</dbReference>
<dbReference type="InterPro" id="IPR000537">
    <property type="entry name" value="UbiA_prenyltransferase"/>
</dbReference>
<dbReference type="PANTHER" id="PTHR42723:SF1">
    <property type="entry name" value="CHLOROPHYLL SYNTHASE, CHLOROPLASTIC"/>
    <property type="match status" value="1"/>
</dbReference>
<keyword evidence="4 6" id="KW-0472">Membrane</keyword>
<feature type="transmembrane region" description="Helical" evidence="6">
    <location>
        <begin position="258"/>
        <end position="277"/>
    </location>
</feature>
<comment type="subcellular location">
    <subcellularLocation>
        <location evidence="1">Membrane</location>
        <topology evidence="1">Multi-pass membrane protein</topology>
    </subcellularLocation>
</comment>
<dbReference type="InterPro" id="IPR044878">
    <property type="entry name" value="UbiA_sf"/>
</dbReference>
<feature type="transmembrane region" description="Helical" evidence="6">
    <location>
        <begin position="183"/>
        <end position="200"/>
    </location>
</feature>
<accession>A0A6J7JSM7</accession>